<evidence type="ECO:0000256" key="1">
    <source>
        <dbReference type="SAM" id="MobiDB-lite"/>
    </source>
</evidence>
<protein>
    <submittedName>
        <fullName evidence="2">Uncharacterized protein</fullName>
    </submittedName>
</protein>
<evidence type="ECO:0000313" key="3">
    <source>
        <dbReference type="Proteomes" id="UP000326041"/>
    </source>
</evidence>
<reference evidence="2 3" key="1">
    <citation type="submission" date="2017-09" db="EMBL/GenBank/DDBJ databases">
        <authorList>
            <person name="Lee N."/>
            <person name="Cho B.-K."/>
        </authorList>
    </citation>
    <scope>NUCLEOTIDE SEQUENCE [LARGE SCALE GENOMIC DNA]</scope>
    <source>
        <strain evidence="2 3">ATCC 13879</strain>
    </source>
</reference>
<dbReference type="Proteomes" id="UP000326041">
    <property type="component" value="Chromosome"/>
</dbReference>
<evidence type="ECO:0000313" key="2">
    <source>
        <dbReference type="EMBL" id="QEV04480.1"/>
    </source>
</evidence>
<feature type="compositionally biased region" description="Basic and acidic residues" evidence="1">
    <location>
        <begin position="60"/>
        <end position="74"/>
    </location>
</feature>
<organism evidence="2 3">
    <name type="scientific">Streptomyces prasinus</name>
    <dbReference type="NCBI Taxonomy" id="67345"/>
    <lineage>
        <taxon>Bacteria</taxon>
        <taxon>Bacillati</taxon>
        <taxon>Actinomycetota</taxon>
        <taxon>Actinomycetes</taxon>
        <taxon>Kitasatosporales</taxon>
        <taxon>Streptomycetaceae</taxon>
        <taxon>Streptomyces</taxon>
    </lineage>
</organism>
<proteinExistence type="predicted"/>
<accession>A0ABX6ARP2</accession>
<name>A0ABX6ARP2_9ACTN</name>
<feature type="region of interest" description="Disordered" evidence="1">
    <location>
        <begin position="48"/>
        <end position="74"/>
    </location>
</feature>
<sequence>MRNVGAKTGAEPLAGLRALTCGAVPGLFLDDPTDGRAEVVGGLAKRLGVADDEWTPGAGRPRDSASAHSEAESR</sequence>
<dbReference type="EMBL" id="CP023697">
    <property type="protein sequence ID" value="QEV04480.1"/>
    <property type="molecule type" value="Genomic_DNA"/>
</dbReference>
<gene>
    <name evidence="2" type="ORF">CP972_00545</name>
</gene>
<keyword evidence="3" id="KW-1185">Reference proteome</keyword>